<sequence length="94" mass="9877">MRPPLLLGLAALALMLPAAGPARAFGPGDTVGLPMGSPDTFGLSTVNRPAGVDAEPLVDRTIAPAQSRLAPRSQRRLKGQRHSAPRRHAPTARR</sequence>
<evidence type="ECO:0000313" key="4">
    <source>
        <dbReference type="Proteomes" id="UP001349262"/>
    </source>
</evidence>
<feature type="compositionally biased region" description="Basic residues" evidence="1">
    <location>
        <begin position="73"/>
        <end position="94"/>
    </location>
</feature>
<dbReference type="Proteomes" id="UP001349262">
    <property type="component" value="Unassembled WGS sequence"/>
</dbReference>
<protein>
    <submittedName>
        <fullName evidence="3">Uncharacterized protein</fullName>
    </submittedName>
</protein>
<reference evidence="3 4" key="1">
    <citation type="journal article" date="2012" name="Genet. Mol. Biol.">
        <title>Analysis of 16S rRNA and mxaF genes revealing insights into Methylobacterium niche-specific plant association.</title>
        <authorList>
            <person name="Dourado M.N."/>
            <person name="Andreote F.D."/>
            <person name="Dini-Andreote F."/>
            <person name="Conti R."/>
            <person name="Araujo J.M."/>
            <person name="Araujo W.L."/>
        </authorList>
    </citation>
    <scope>NUCLEOTIDE SEQUENCE [LARGE SCALE GENOMIC DNA]</scope>
    <source>
        <strain evidence="3 4">SR1.6/4</strain>
    </source>
</reference>
<name>A0ABU7T8X0_9HYPH</name>
<gene>
    <name evidence="3" type="ORF">MRSR164_09495</name>
</gene>
<evidence type="ECO:0000313" key="3">
    <source>
        <dbReference type="EMBL" id="MEE7457001.1"/>
    </source>
</evidence>
<feature type="signal peptide" evidence="2">
    <location>
        <begin position="1"/>
        <end position="24"/>
    </location>
</feature>
<feature type="chain" id="PRO_5047220807" evidence="2">
    <location>
        <begin position="25"/>
        <end position="94"/>
    </location>
</feature>
<keyword evidence="4" id="KW-1185">Reference proteome</keyword>
<organism evidence="3 4">
    <name type="scientific">Methylobacterium radiotolerans</name>
    <dbReference type="NCBI Taxonomy" id="31998"/>
    <lineage>
        <taxon>Bacteria</taxon>
        <taxon>Pseudomonadati</taxon>
        <taxon>Pseudomonadota</taxon>
        <taxon>Alphaproteobacteria</taxon>
        <taxon>Hyphomicrobiales</taxon>
        <taxon>Methylobacteriaceae</taxon>
        <taxon>Methylobacterium</taxon>
    </lineage>
</organism>
<proteinExistence type="predicted"/>
<evidence type="ECO:0000256" key="2">
    <source>
        <dbReference type="SAM" id="SignalP"/>
    </source>
</evidence>
<accession>A0ABU7T8X0</accession>
<feature type="region of interest" description="Disordered" evidence="1">
    <location>
        <begin position="60"/>
        <end position="94"/>
    </location>
</feature>
<keyword evidence="2" id="KW-0732">Signal</keyword>
<comment type="caution">
    <text evidence="3">The sequence shown here is derived from an EMBL/GenBank/DDBJ whole genome shotgun (WGS) entry which is preliminary data.</text>
</comment>
<evidence type="ECO:0000256" key="1">
    <source>
        <dbReference type="SAM" id="MobiDB-lite"/>
    </source>
</evidence>
<dbReference type="EMBL" id="MLBY01000004">
    <property type="protein sequence ID" value="MEE7457001.1"/>
    <property type="molecule type" value="Genomic_DNA"/>
</dbReference>